<dbReference type="Gene3D" id="1.10.260.40">
    <property type="entry name" value="lambda repressor-like DNA-binding domains"/>
    <property type="match status" value="1"/>
</dbReference>
<reference evidence="1 2" key="1">
    <citation type="submission" date="2018-05" db="EMBL/GenBank/DDBJ databases">
        <title>Salinimonas sp. HMF8227 Genome sequencing and assembly.</title>
        <authorList>
            <person name="Kang H."/>
            <person name="Kang J."/>
            <person name="Cha I."/>
            <person name="Kim H."/>
            <person name="Joh K."/>
        </authorList>
    </citation>
    <scope>NUCLEOTIDE SEQUENCE [LARGE SCALE GENOMIC DNA]</scope>
    <source>
        <strain evidence="1 2">HMF8227</strain>
    </source>
</reference>
<sequence>MFTTCELLDRVKATYDLRSDYAVAKKIGVRTSSMTRYRKHGGTLDDSVAVEVAELLELDPFQVLVSVHLERAHNQHNQKLVNVWQQYAA</sequence>
<evidence type="ECO:0008006" key="3">
    <source>
        <dbReference type="Google" id="ProtNLM"/>
    </source>
</evidence>
<dbReference type="EMBL" id="CP029347">
    <property type="protein sequence ID" value="AWL11912.1"/>
    <property type="molecule type" value="Genomic_DNA"/>
</dbReference>
<dbReference type="InterPro" id="IPR010982">
    <property type="entry name" value="Lambda_DNA-bd_dom_sf"/>
</dbReference>
<organism evidence="1 2">
    <name type="scientific">Saliniradius amylolyticus</name>
    <dbReference type="NCBI Taxonomy" id="2183582"/>
    <lineage>
        <taxon>Bacteria</taxon>
        <taxon>Pseudomonadati</taxon>
        <taxon>Pseudomonadota</taxon>
        <taxon>Gammaproteobacteria</taxon>
        <taxon>Alteromonadales</taxon>
        <taxon>Alteromonadaceae</taxon>
        <taxon>Saliniradius</taxon>
    </lineage>
</organism>
<dbReference type="GO" id="GO:0003677">
    <property type="term" value="F:DNA binding"/>
    <property type="evidence" value="ECO:0007669"/>
    <property type="project" value="InterPro"/>
</dbReference>
<evidence type="ECO:0000313" key="1">
    <source>
        <dbReference type="EMBL" id="AWL11912.1"/>
    </source>
</evidence>
<evidence type="ECO:0000313" key="2">
    <source>
        <dbReference type="Proteomes" id="UP000245728"/>
    </source>
</evidence>
<dbReference type="KEGG" id="salh:HMF8227_01437"/>
<protein>
    <recommendedName>
        <fullName evidence="3">HTH cro/C1-type domain-containing protein</fullName>
    </recommendedName>
</protein>
<dbReference type="Proteomes" id="UP000245728">
    <property type="component" value="Chromosome"/>
</dbReference>
<proteinExistence type="predicted"/>
<dbReference type="AlphaFoldDB" id="A0A2S2E320"/>
<name>A0A2S2E320_9ALTE</name>
<keyword evidence="2" id="KW-1185">Reference proteome</keyword>
<dbReference type="OrthoDB" id="8777496at2"/>
<accession>A0A2S2E320</accession>
<gene>
    <name evidence="1" type="ORF">HMF8227_01437</name>
</gene>